<evidence type="ECO:0000313" key="2">
    <source>
        <dbReference type="EMBL" id="SFK80571.1"/>
    </source>
</evidence>
<keyword evidence="1" id="KW-1133">Transmembrane helix</keyword>
<accession>A0A1I4CKW4</accession>
<dbReference type="RefSeq" id="WP_089866935.1">
    <property type="nucleotide sequence ID" value="NZ_FOTC01000001.1"/>
</dbReference>
<dbReference type="EMBL" id="FOTC01000001">
    <property type="protein sequence ID" value="SFK80571.1"/>
    <property type="molecule type" value="Genomic_DNA"/>
</dbReference>
<evidence type="ECO:0000256" key="1">
    <source>
        <dbReference type="SAM" id="Phobius"/>
    </source>
</evidence>
<protein>
    <submittedName>
        <fullName evidence="2">Uncharacterized protein</fullName>
    </submittedName>
</protein>
<feature type="transmembrane region" description="Helical" evidence="1">
    <location>
        <begin position="28"/>
        <end position="47"/>
    </location>
</feature>
<keyword evidence="3" id="KW-1185">Reference proteome</keyword>
<feature type="transmembrane region" description="Helical" evidence="1">
    <location>
        <begin position="117"/>
        <end position="134"/>
    </location>
</feature>
<keyword evidence="1" id="KW-0472">Membrane</keyword>
<proteinExistence type="predicted"/>
<reference evidence="3" key="1">
    <citation type="submission" date="2016-10" db="EMBL/GenBank/DDBJ databases">
        <authorList>
            <person name="Varghese N."/>
            <person name="Submissions S."/>
        </authorList>
    </citation>
    <scope>NUCLEOTIDE SEQUENCE [LARGE SCALE GENOMIC DNA]</scope>
    <source>
        <strain evidence="3">CGMCC 1.7738</strain>
    </source>
</reference>
<dbReference type="AlphaFoldDB" id="A0A1I4CKW4"/>
<organism evidence="2 3">
    <name type="scientific">Halogranum rubrum</name>
    <dbReference type="NCBI Taxonomy" id="553466"/>
    <lineage>
        <taxon>Archaea</taxon>
        <taxon>Methanobacteriati</taxon>
        <taxon>Methanobacteriota</taxon>
        <taxon>Stenosarchaea group</taxon>
        <taxon>Halobacteria</taxon>
        <taxon>Halobacteriales</taxon>
        <taxon>Haloferacaceae</taxon>
    </lineage>
</organism>
<sequence length="144" mass="15489">MPSTHPNRAPDTADADDTDALVDYAWQYLAVFLVTFPPFYALTSFVAPAGAPPWLLVFPLLATVPATVWCRRREIPCGLLWSFLLTVQGLAIPLLVAGVLVGYVVGANPLSAVPADVLLLLVVTGLYGVAWLLVSRDSGTVQRR</sequence>
<gene>
    <name evidence="2" type="ORF">SAMN04487950_1183</name>
</gene>
<dbReference type="Proteomes" id="UP000199607">
    <property type="component" value="Unassembled WGS sequence"/>
</dbReference>
<feature type="transmembrane region" description="Helical" evidence="1">
    <location>
        <begin position="82"/>
        <end position="105"/>
    </location>
</feature>
<keyword evidence="1" id="KW-0812">Transmembrane</keyword>
<feature type="transmembrane region" description="Helical" evidence="1">
    <location>
        <begin position="53"/>
        <end position="70"/>
    </location>
</feature>
<name>A0A1I4CKW4_9EURY</name>
<evidence type="ECO:0000313" key="3">
    <source>
        <dbReference type="Proteomes" id="UP000199607"/>
    </source>
</evidence>
<dbReference type="STRING" id="553466.SAMN04487950_1183"/>